<evidence type="ECO:0008006" key="13">
    <source>
        <dbReference type="Google" id="ProtNLM"/>
    </source>
</evidence>
<evidence type="ECO:0000256" key="7">
    <source>
        <dbReference type="ARBA" id="ARBA00023004"/>
    </source>
</evidence>
<evidence type="ECO:0000256" key="6">
    <source>
        <dbReference type="ARBA" id="ARBA00023002"/>
    </source>
</evidence>
<feature type="transmembrane region" description="Helical" evidence="10">
    <location>
        <begin position="12"/>
        <end position="29"/>
    </location>
</feature>
<keyword evidence="7 9" id="KW-0408">Iron</keyword>
<dbReference type="STRING" id="231916.A0A409VKY3"/>
<comment type="pathway">
    <text evidence="2">Secondary metabolite biosynthesis.</text>
</comment>
<comment type="cofactor">
    <cofactor evidence="1 9">
        <name>heme</name>
        <dbReference type="ChEBI" id="CHEBI:30413"/>
    </cofactor>
</comment>
<reference evidence="11 12" key="1">
    <citation type="journal article" date="2018" name="Evol. Lett.">
        <title>Horizontal gene cluster transfer increased hallucinogenic mushroom diversity.</title>
        <authorList>
            <person name="Reynolds H.T."/>
            <person name="Vijayakumar V."/>
            <person name="Gluck-Thaler E."/>
            <person name="Korotkin H.B."/>
            <person name="Matheny P.B."/>
            <person name="Slot J.C."/>
        </authorList>
    </citation>
    <scope>NUCLEOTIDE SEQUENCE [LARGE SCALE GENOMIC DNA]</scope>
    <source>
        <strain evidence="11 12">SRW20</strain>
    </source>
</reference>
<dbReference type="PANTHER" id="PTHR46300:SF7">
    <property type="entry name" value="P450, PUTATIVE (EUROFUNG)-RELATED"/>
    <property type="match status" value="1"/>
</dbReference>
<evidence type="ECO:0000256" key="9">
    <source>
        <dbReference type="PIRSR" id="PIRSR602401-1"/>
    </source>
</evidence>
<comment type="caution">
    <text evidence="11">The sequence shown here is derived from an EMBL/GenBank/DDBJ whole genome shotgun (WGS) entry which is preliminary data.</text>
</comment>
<dbReference type="GO" id="GO:0016705">
    <property type="term" value="F:oxidoreductase activity, acting on paired donors, with incorporation or reduction of molecular oxygen"/>
    <property type="evidence" value="ECO:0007669"/>
    <property type="project" value="InterPro"/>
</dbReference>
<dbReference type="GO" id="GO:0005506">
    <property type="term" value="F:iron ion binding"/>
    <property type="evidence" value="ECO:0007669"/>
    <property type="project" value="InterPro"/>
</dbReference>
<dbReference type="GO" id="GO:0020037">
    <property type="term" value="F:heme binding"/>
    <property type="evidence" value="ECO:0007669"/>
    <property type="project" value="InterPro"/>
</dbReference>
<evidence type="ECO:0000256" key="5">
    <source>
        <dbReference type="ARBA" id="ARBA00022723"/>
    </source>
</evidence>
<dbReference type="PRINTS" id="PR00463">
    <property type="entry name" value="EP450I"/>
</dbReference>
<keyword evidence="8" id="KW-0503">Monooxygenase</keyword>
<dbReference type="Pfam" id="PF00067">
    <property type="entry name" value="p450"/>
    <property type="match status" value="1"/>
</dbReference>
<evidence type="ECO:0000256" key="8">
    <source>
        <dbReference type="ARBA" id="ARBA00023033"/>
    </source>
</evidence>
<evidence type="ECO:0000256" key="2">
    <source>
        <dbReference type="ARBA" id="ARBA00005179"/>
    </source>
</evidence>
<feature type="transmembrane region" description="Helical" evidence="10">
    <location>
        <begin position="207"/>
        <end position="229"/>
    </location>
</feature>
<dbReference type="Proteomes" id="UP000284706">
    <property type="component" value="Unassembled WGS sequence"/>
</dbReference>
<proteinExistence type="inferred from homology"/>
<dbReference type="Gene3D" id="1.10.630.10">
    <property type="entry name" value="Cytochrome P450"/>
    <property type="match status" value="1"/>
</dbReference>
<evidence type="ECO:0000313" key="11">
    <source>
        <dbReference type="EMBL" id="PPQ66924.1"/>
    </source>
</evidence>
<dbReference type="EMBL" id="NHYE01005618">
    <property type="protein sequence ID" value="PPQ66924.1"/>
    <property type="molecule type" value="Genomic_DNA"/>
</dbReference>
<dbReference type="AlphaFoldDB" id="A0A409VKY3"/>
<keyword evidence="10" id="KW-1133">Transmembrane helix</keyword>
<dbReference type="InterPro" id="IPR001128">
    <property type="entry name" value="Cyt_P450"/>
</dbReference>
<keyword evidence="5 9" id="KW-0479">Metal-binding</keyword>
<sequence>MFPVSKAIDWLVAYPFHTVPLLVLLGTVLKSFRTRRRNPNGLPLPPGPKGWPIVGNLFDMPRDKPWVVYHKWFQVYGDMIYFEVLGQPFLILGSLKRTSDLFDKRSTNYSDRLRMPMVLELRMETADIICTRMHWDYNMAMLPYGTWWRRHRRAFQEYFHQNVVSKYQPIQSREVRAFLHRLLTSPDKFMHHIRHQPSFLITPPLTVYSNLLFLSSTFAATIMSVAYGISVKDSDDPYISRAEEALEGLAEAGIPGSFLVDIMPILKYVPSWFPGAGFKRKAAHWRALNHQVSELPFEYVEEQVKKGTAVPSVAAALIEHLPAEDHPLYAEERRIAQDTAAVAYVGGADTTVSSVQAFFLAMALYPEVQRRAQAEIDAVVGNDRLPDFSDRDALPYINALVKETVRWNLVIPMGASYPTVFSIALRSYLLAVGHMCSEDDEYDGYFIPKGTVVLGNGWSILHDPTAFSHPMEFRPEHYLKDGKLDPNARNPDCAAFGYGRRLICPGRHMSDNSLYAIVSSVLAVYDIKPPLDEHGKDVKLKPEFTSGLLSYPVPFQCSIKPRSGLAESLIRDCIEVDH</sequence>
<dbReference type="SUPFAM" id="SSF48264">
    <property type="entry name" value="Cytochrome P450"/>
    <property type="match status" value="1"/>
</dbReference>
<gene>
    <name evidence="11" type="ORF">CVT26_010013</name>
</gene>
<dbReference type="GO" id="GO:0004497">
    <property type="term" value="F:monooxygenase activity"/>
    <property type="evidence" value="ECO:0007669"/>
    <property type="project" value="UniProtKB-KW"/>
</dbReference>
<dbReference type="InterPro" id="IPR050364">
    <property type="entry name" value="Cytochrome_P450_fung"/>
</dbReference>
<keyword evidence="4 9" id="KW-0349">Heme</keyword>
<feature type="binding site" description="axial binding residue" evidence="9">
    <location>
        <position position="504"/>
    </location>
    <ligand>
        <name>heme</name>
        <dbReference type="ChEBI" id="CHEBI:30413"/>
    </ligand>
    <ligandPart>
        <name>Fe</name>
        <dbReference type="ChEBI" id="CHEBI:18248"/>
    </ligandPart>
</feature>
<keyword evidence="6" id="KW-0560">Oxidoreductase</keyword>
<dbReference type="InParanoid" id="A0A409VKY3"/>
<dbReference type="PANTHER" id="PTHR46300">
    <property type="entry name" value="P450, PUTATIVE (EUROFUNG)-RELATED-RELATED"/>
    <property type="match status" value="1"/>
</dbReference>
<evidence type="ECO:0000313" key="12">
    <source>
        <dbReference type="Proteomes" id="UP000284706"/>
    </source>
</evidence>
<evidence type="ECO:0000256" key="10">
    <source>
        <dbReference type="SAM" id="Phobius"/>
    </source>
</evidence>
<keyword evidence="12" id="KW-1185">Reference proteome</keyword>
<dbReference type="InterPro" id="IPR002401">
    <property type="entry name" value="Cyt_P450_E_grp-I"/>
</dbReference>
<accession>A0A409VKY3</accession>
<evidence type="ECO:0000256" key="4">
    <source>
        <dbReference type="ARBA" id="ARBA00022617"/>
    </source>
</evidence>
<evidence type="ECO:0000256" key="3">
    <source>
        <dbReference type="ARBA" id="ARBA00010617"/>
    </source>
</evidence>
<comment type="similarity">
    <text evidence="3">Belongs to the cytochrome P450 family.</text>
</comment>
<dbReference type="OrthoDB" id="2789670at2759"/>
<protein>
    <recommendedName>
        <fullName evidence="13">Cytochrome P450</fullName>
    </recommendedName>
</protein>
<evidence type="ECO:0000256" key="1">
    <source>
        <dbReference type="ARBA" id="ARBA00001971"/>
    </source>
</evidence>
<name>A0A409VKY3_9AGAR</name>
<dbReference type="InterPro" id="IPR036396">
    <property type="entry name" value="Cyt_P450_sf"/>
</dbReference>
<keyword evidence="10" id="KW-0472">Membrane</keyword>
<organism evidence="11 12">
    <name type="scientific">Gymnopilus dilepis</name>
    <dbReference type="NCBI Taxonomy" id="231916"/>
    <lineage>
        <taxon>Eukaryota</taxon>
        <taxon>Fungi</taxon>
        <taxon>Dikarya</taxon>
        <taxon>Basidiomycota</taxon>
        <taxon>Agaricomycotina</taxon>
        <taxon>Agaricomycetes</taxon>
        <taxon>Agaricomycetidae</taxon>
        <taxon>Agaricales</taxon>
        <taxon>Agaricineae</taxon>
        <taxon>Hymenogastraceae</taxon>
        <taxon>Gymnopilus</taxon>
    </lineage>
</organism>
<keyword evidence="10" id="KW-0812">Transmembrane</keyword>
<dbReference type="CDD" id="cd11065">
    <property type="entry name" value="CYP64-like"/>
    <property type="match status" value="1"/>
</dbReference>